<dbReference type="InterPro" id="IPR001387">
    <property type="entry name" value="Cro/C1-type_HTH"/>
</dbReference>
<dbReference type="OrthoDB" id="7865033at2"/>
<evidence type="ECO:0000313" key="3">
    <source>
        <dbReference type="Proteomes" id="UP000317169"/>
    </source>
</evidence>
<dbReference type="PROSITE" id="PS50943">
    <property type="entry name" value="HTH_CROC1"/>
    <property type="match status" value="1"/>
</dbReference>
<dbReference type="SMART" id="SM00530">
    <property type="entry name" value="HTH_XRE"/>
    <property type="match status" value="1"/>
</dbReference>
<reference evidence="2 3" key="1">
    <citation type="submission" date="2019-06" db="EMBL/GenBank/DDBJ databases">
        <title>Flavibacter putida gen. nov., sp. nov., a novel marine bacterium of the family Flavobacteriaceae isolated from coastal seawater.</title>
        <authorList>
            <person name="Feng X."/>
        </authorList>
    </citation>
    <scope>NUCLEOTIDE SEQUENCE [LARGE SCALE GENOMIC DNA]</scope>
    <source>
        <strain evidence="2 3">PLHSN227</strain>
    </source>
</reference>
<dbReference type="GO" id="GO:0003677">
    <property type="term" value="F:DNA binding"/>
    <property type="evidence" value="ECO:0007669"/>
    <property type="project" value="InterPro"/>
</dbReference>
<accession>A0A507ZPR0</accession>
<proteinExistence type="predicted"/>
<comment type="caution">
    <text evidence="2">The sequence shown here is derived from an EMBL/GenBank/DDBJ whole genome shotgun (WGS) entry which is preliminary data.</text>
</comment>
<dbReference type="Gene3D" id="1.10.260.40">
    <property type="entry name" value="lambda repressor-like DNA-binding domains"/>
    <property type="match status" value="1"/>
</dbReference>
<organism evidence="2 3">
    <name type="scientific">Haloflavibacter putidus</name>
    <dbReference type="NCBI Taxonomy" id="2576776"/>
    <lineage>
        <taxon>Bacteria</taxon>
        <taxon>Pseudomonadati</taxon>
        <taxon>Bacteroidota</taxon>
        <taxon>Flavobacteriia</taxon>
        <taxon>Flavobacteriales</taxon>
        <taxon>Flavobacteriaceae</taxon>
        <taxon>Haloflavibacter</taxon>
    </lineage>
</organism>
<dbReference type="Pfam" id="PF01381">
    <property type="entry name" value="HTH_3"/>
    <property type="match status" value="1"/>
</dbReference>
<feature type="domain" description="HTH cro/C1-type" evidence="1">
    <location>
        <begin position="2"/>
        <end position="56"/>
    </location>
</feature>
<dbReference type="CDD" id="cd00093">
    <property type="entry name" value="HTH_XRE"/>
    <property type="match status" value="1"/>
</dbReference>
<evidence type="ECO:0000259" key="1">
    <source>
        <dbReference type="PROSITE" id="PS50943"/>
    </source>
</evidence>
<dbReference type="SUPFAM" id="SSF47413">
    <property type="entry name" value="lambda repressor-like DNA-binding domains"/>
    <property type="match status" value="1"/>
</dbReference>
<evidence type="ECO:0000313" key="2">
    <source>
        <dbReference type="EMBL" id="TQD38997.1"/>
    </source>
</evidence>
<name>A0A507ZPR0_9FLAO</name>
<gene>
    <name evidence="2" type="ORF">FKR84_06240</name>
</gene>
<dbReference type="Proteomes" id="UP000317169">
    <property type="component" value="Unassembled WGS sequence"/>
</dbReference>
<dbReference type="EMBL" id="VIAR01000005">
    <property type="protein sequence ID" value="TQD38997.1"/>
    <property type="molecule type" value="Genomic_DNA"/>
</dbReference>
<dbReference type="RefSeq" id="WP_141421445.1">
    <property type="nucleotide sequence ID" value="NZ_VIAR01000005.1"/>
</dbReference>
<sequence>MLKDVIKSKGLKQSYLAQRMGVSTVTMSNWVKEKSSPSKKNLVKLSQLLEVPIKDLVN</sequence>
<keyword evidence="3" id="KW-1185">Reference proteome</keyword>
<protein>
    <submittedName>
        <fullName evidence="2">Helix-turn-helix transcriptional regulator</fullName>
    </submittedName>
</protein>
<dbReference type="InterPro" id="IPR010982">
    <property type="entry name" value="Lambda_DNA-bd_dom_sf"/>
</dbReference>
<dbReference type="AlphaFoldDB" id="A0A507ZPR0"/>